<proteinExistence type="predicted"/>
<protein>
    <submittedName>
        <fullName evidence="2">Alpha/beta hydrolase</fullName>
    </submittedName>
</protein>
<dbReference type="Pfam" id="PF12146">
    <property type="entry name" value="Hydrolase_4"/>
    <property type="match status" value="1"/>
</dbReference>
<comment type="caution">
    <text evidence="2">The sequence shown here is derived from an EMBL/GenBank/DDBJ whole genome shotgun (WGS) entry which is preliminary data.</text>
</comment>
<keyword evidence="2" id="KW-0378">Hydrolase</keyword>
<feature type="domain" description="Serine aminopeptidase S33" evidence="1">
    <location>
        <begin position="23"/>
        <end position="73"/>
    </location>
</feature>
<accession>A0A9J6RCS3</accession>
<dbReference type="SUPFAM" id="SSF53474">
    <property type="entry name" value="alpha/beta-Hydrolases"/>
    <property type="match status" value="1"/>
</dbReference>
<evidence type="ECO:0000313" key="2">
    <source>
        <dbReference type="EMBL" id="MCZ0703155.1"/>
    </source>
</evidence>
<evidence type="ECO:0000313" key="3">
    <source>
        <dbReference type="Proteomes" id="UP001084197"/>
    </source>
</evidence>
<evidence type="ECO:0000259" key="1">
    <source>
        <dbReference type="Pfam" id="PF12146"/>
    </source>
</evidence>
<dbReference type="AlphaFoldDB" id="A0A9J6RCS3"/>
<dbReference type="GO" id="GO:0016787">
    <property type="term" value="F:hydrolase activity"/>
    <property type="evidence" value="ECO:0007669"/>
    <property type="project" value="UniProtKB-KW"/>
</dbReference>
<organism evidence="2 3">
    <name type="scientific">Natronobacillus azotifigens</name>
    <dbReference type="NCBI Taxonomy" id="472978"/>
    <lineage>
        <taxon>Bacteria</taxon>
        <taxon>Bacillati</taxon>
        <taxon>Bacillota</taxon>
        <taxon>Bacilli</taxon>
        <taxon>Bacillales</taxon>
        <taxon>Bacillaceae</taxon>
        <taxon>Natronobacillus</taxon>
    </lineage>
</organism>
<sequence>MLNEWITSADGTLIYLYYYDVKNPKAVLQFAHGMGEHAGRYHDFFTFLQSKGIRVVANDHRGHGKTGEKMGVMGFYPGATVRKTPTSKQGESQVV</sequence>
<dbReference type="InterPro" id="IPR029058">
    <property type="entry name" value="AB_hydrolase_fold"/>
</dbReference>
<dbReference type="Gene3D" id="3.40.50.1820">
    <property type="entry name" value="alpha/beta hydrolase"/>
    <property type="match status" value="1"/>
</dbReference>
<dbReference type="InterPro" id="IPR022742">
    <property type="entry name" value="Hydrolase_4"/>
</dbReference>
<reference evidence="2" key="1">
    <citation type="submission" date="2022-11" db="EMBL/GenBank/DDBJ databases">
        <title>WGS of Natronobacillus azotifigens 24KS-1, an anaerobic diazotrophic haloalkaliphile from soda-rich habitats.</title>
        <authorList>
            <person name="Sorokin D.Y."/>
            <person name="Merkel A.Y."/>
        </authorList>
    </citation>
    <scope>NUCLEOTIDE SEQUENCE</scope>
    <source>
        <strain evidence="2">24KS-1</strain>
    </source>
</reference>
<dbReference type="Proteomes" id="UP001084197">
    <property type="component" value="Unassembled WGS sequence"/>
</dbReference>
<keyword evidence="3" id="KW-1185">Reference proteome</keyword>
<dbReference type="RefSeq" id="WP_268779926.1">
    <property type="nucleotide sequence ID" value="NZ_JAPRAT010000013.1"/>
</dbReference>
<dbReference type="EMBL" id="JAPRAT010000013">
    <property type="protein sequence ID" value="MCZ0703155.1"/>
    <property type="molecule type" value="Genomic_DNA"/>
</dbReference>
<name>A0A9J6RCS3_9BACI</name>
<gene>
    <name evidence="2" type="ORF">OWO01_08020</name>
</gene>